<accession>A0AAJ1AJN1</accession>
<dbReference type="EMBL" id="JAIOIU010000162">
    <property type="protein sequence ID" value="MBZ0160940.1"/>
    <property type="molecule type" value="Genomic_DNA"/>
</dbReference>
<dbReference type="PANTHER" id="PTHR33908:SF3">
    <property type="entry name" value="UNDECAPRENYL PHOSPHATE-ALPHA-4-AMINO-4-DEOXY-L-ARABINOSE ARABINOSYL TRANSFERASE"/>
    <property type="match status" value="1"/>
</dbReference>
<evidence type="ECO:0000256" key="6">
    <source>
        <dbReference type="ARBA" id="ARBA00022989"/>
    </source>
</evidence>
<evidence type="ECO:0000256" key="8">
    <source>
        <dbReference type="SAM" id="Phobius"/>
    </source>
</evidence>
<evidence type="ECO:0000256" key="4">
    <source>
        <dbReference type="ARBA" id="ARBA00022679"/>
    </source>
</evidence>
<evidence type="ECO:0000256" key="7">
    <source>
        <dbReference type="ARBA" id="ARBA00023136"/>
    </source>
</evidence>
<feature type="transmembrane region" description="Helical" evidence="8">
    <location>
        <begin position="419"/>
        <end position="441"/>
    </location>
</feature>
<evidence type="ECO:0000313" key="10">
    <source>
        <dbReference type="EMBL" id="MBZ0160940.1"/>
    </source>
</evidence>
<dbReference type="InterPro" id="IPR038731">
    <property type="entry name" value="RgtA/B/C-like"/>
</dbReference>
<keyword evidence="3" id="KW-0328">Glycosyltransferase</keyword>
<feature type="transmembrane region" description="Helical" evidence="8">
    <location>
        <begin position="393"/>
        <end position="412"/>
    </location>
</feature>
<evidence type="ECO:0000256" key="1">
    <source>
        <dbReference type="ARBA" id="ARBA00004651"/>
    </source>
</evidence>
<comment type="caution">
    <text evidence="10">The sequence shown here is derived from an EMBL/GenBank/DDBJ whole genome shotgun (WGS) entry which is preliminary data.</text>
</comment>
<name>A0AAJ1AJN1_9BACT</name>
<reference evidence="10 11" key="1">
    <citation type="journal article" date="2021" name="bioRxiv">
        <title>Unraveling nitrogen, sulfur and carbon metabolic pathways and microbial community transcriptional responses to substrate deprivation and toxicity stresses in a bioreactor mimicking anoxic brackish coastal sediment conditions.</title>
        <authorList>
            <person name="Martins P.D."/>
            <person name="Echeveste M.J."/>
            <person name="Arshad A."/>
            <person name="Kurth J."/>
            <person name="Ouboter H."/>
            <person name="Jetten M.S.M."/>
            <person name="Welte C.U."/>
        </authorList>
    </citation>
    <scope>NUCLEOTIDE SEQUENCE [LARGE SCALE GENOMIC DNA]</scope>
    <source>
        <strain evidence="10">MAG_38</strain>
    </source>
</reference>
<comment type="subcellular location">
    <subcellularLocation>
        <location evidence="1">Cell membrane</location>
        <topology evidence="1">Multi-pass membrane protein</topology>
    </subcellularLocation>
</comment>
<organism evidence="10 11">
    <name type="scientific">Candidatus Methylomirabilis tolerans</name>
    <dbReference type="NCBI Taxonomy" id="3123416"/>
    <lineage>
        <taxon>Bacteria</taxon>
        <taxon>Candidatus Methylomirabilota</taxon>
        <taxon>Candidatus Methylomirabilia</taxon>
        <taxon>Candidatus Methylomirabilales</taxon>
        <taxon>Candidatus Methylomirabilaceae</taxon>
        <taxon>Candidatus Methylomirabilis</taxon>
    </lineage>
</organism>
<feature type="transmembrane region" description="Helical" evidence="8">
    <location>
        <begin position="352"/>
        <end position="373"/>
    </location>
</feature>
<keyword evidence="5 8" id="KW-0812">Transmembrane</keyword>
<keyword evidence="7 8" id="KW-0472">Membrane</keyword>
<dbReference type="Proteomes" id="UP001197609">
    <property type="component" value="Unassembled WGS sequence"/>
</dbReference>
<evidence type="ECO:0000259" key="9">
    <source>
        <dbReference type="Pfam" id="PF13231"/>
    </source>
</evidence>
<feature type="domain" description="Glycosyltransferase RgtA/B/C/D-like" evidence="9">
    <location>
        <begin position="55"/>
        <end position="217"/>
    </location>
</feature>
<feature type="transmembrane region" description="Helical" evidence="8">
    <location>
        <begin position="130"/>
        <end position="148"/>
    </location>
</feature>
<dbReference type="GO" id="GO:0010041">
    <property type="term" value="P:response to iron(III) ion"/>
    <property type="evidence" value="ECO:0007669"/>
    <property type="project" value="TreeGrafter"/>
</dbReference>
<sequence length="544" mass="60936">MGSLLFSVCLLLFFYRLDSLSLFDADEPAYAEAAREMLISGDWITPHFNFQPRFDKPILFYWLIALAYKGFGIGEYAARFWSAIFATGLTLSIYQFGRQLLGQRGACIAALAFATNVGTVVLARAAVTDMTLAFCMTWVLFSFFDVYLTTDKTRERLLFVGYLAMALAVLTKGPIGLLLPGLIIGLFLVIRRKARTTLSRLRLLPGIGLFAVIALPWYLLVLRENGWAFIQGFFVQHHLNRYLGVVSSHVGSPLYFLPVVVLGFLPWSATLPNAFGRLWTIRSRLRVELTERQELLLFLWLWCGVVVLFFSFSRTKLPSYIFPAVPALALLAGAAGEAVLDERQQEGRWAKVGDWFMGGMVCSLVLILLLLPSIVDRIRLREAPDIPPFDFGFTPYVLAVLFLVGLTFAIAARRRGQGNMAATAMAGTMILSIVLAVRQVAPAVQESMQKSLRDIALMARQELRSVDLVVTYDLNAPSLVFYSERPVAIIRKGEESEFQRLAATHERLFIVAKAAAETRLRKIPDIFPLDRRGGYVLYSNHYGP</sequence>
<proteinExistence type="predicted"/>
<feature type="transmembrane region" description="Helical" evidence="8">
    <location>
        <begin position="160"/>
        <end position="189"/>
    </location>
</feature>
<feature type="transmembrane region" description="Helical" evidence="8">
    <location>
        <begin position="201"/>
        <end position="219"/>
    </location>
</feature>
<evidence type="ECO:0000256" key="3">
    <source>
        <dbReference type="ARBA" id="ARBA00022676"/>
    </source>
</evidence>
<feature type="transmembrane region" description="Helical" evidence="8">
    <location>
        <begin position="57"/>
        <end position="73"/>
    </location>
</feature>
<keyword evidence="2" id="KW-1003">Cell membrane</keyword>
<keyword evidence="6 8" id="KW-1133">Transmembrane helix</keyword>
<feature type="transmembrane region" description="Helical" evidence="8">
    <location>
        <begin position="255"/>
        <end position="275"/>
    </location>
</feature>
<feature type="transmembrane region" description="Helical" evidence="8">
    <location>
        <begin position="103"/>
        <end position="123"/>
    </location>
</feature>
<gene>
    <name evidence="10" type="ORF">K8G79_12545</name>
</gene>
<dbReference type="Pfam" id="PF13231">
    <property type="entry name" value="PMT_2"/>
    <property type="match status" value="1"/>
</dbReference>
<feature type="transmembrane region" description="Helical" evidence="8">
    <location>
        <begin position="295"/>
        <end position="314"/>
    </location>
</feature>
<protein>
    <submittedName>
        <fullName evidence="10">Glycosyltransferase family 39 protein</fullName>
    </submittedName>
</protein>
<evidence type="ECO:0000256" key="5">
    <source>
        <dbReference type="ARBA" id="ARBA00022692"/>
    </source>
</evidence>
<feature type="transmembrane region" description="Helical" evidence="8">
    <location>
        <begin position="320"/>
        <end position="340"/>
    </location>
</feature>
<dbReference type="AlphaFoldDB" id="A0AAJ1AJN1"/>
<dbReference type="PANTHER" id="PTHR33908">
    <property type="entry name" value="MANNOSYLTRANSFERASE YKCB-RELATED"/>
    <property type="match status" value="1"/>
</dbReference>
<dbReference type="GO" id="GO:0005886">
    <property type="term" value="C:plasma membrane"/>
    <property type="evidence" value="ECO:0007669"/>
    <property type="project" value="UniProtKB-SubCell"/>
</dbReference>
<dbReference type="InterPro" id="IPR050297">
    <property type="entry name" value="LipidA_mod_glycosyltrf_83"/>
</dbReference>
<evidence type="ECO:0000313" key="11">
    <source>
        <dbReference type="Proteomes" id="UP001197609"/>
    </source>
</evidence>
<evidence type="ECO:0000256" key="2">
    <source>
        <dbReference type="ARBA" id="ARBA00022475"/>
    </source>
</evidence>
<dbReference type="GO" id="GO:0009103">
    <property type="term" value="P:lipopolysaccharide biosynthetic process"/>
    <property type="evidence" value="ECO:0007669"/>
    <property type="project" value="UniProtKB-ARBA"/>
</dbReference>
<dbReference type="GO" id="GO:0016763">
    <property type="term" value="F:pentosyltransferase activity"/>
    <property type="evidence" value="ECO:0007669"/>
    <property type="project" value="TreeGrafter"/>
</dbReference>
<keyword evidence="4" id="KW-0808">Transferase</keyword>